<sequence>MSEPSQLDAWSAALARELGIEEESLGHTGALLDVARDAAHAVARPAAPLTTFLVGWAVGTGRVTVDQGVAAVERLAARWTEEMPG</sequence>
<organism evidence="2 3">
    <name type="scientific">Demequina lignilytica</name>
    <dbReference type="NCBI Taxonomy" id="3051663"/>
    <lineage>
        <taxon>Bacteria</taxon>
        <taxon>Bacillati</taxon>
        <taxon>Actinomycetota</taxon>
        <taxon>Actinomycetes</taxon>
        <taxon>Micrococcales</taxon>
        <taxon>Demequinaceae</taxon>
        <taxon>Demequina</taxon>
    </lineage>
</organism>
<name>A0AAW7M1S5_9MICO</name>
<evidence type="ECO:0000259" key="1">
    <source>
        <dbReference type="Pfam" id="PF20058"/>
    </source>
</evidence>
<evidence type="ECO:0000313" key="2">
    <source>
        <dbReference type="EMBL" id="MDN4487062.1"/>
    </source>
</evidence>
<dbReference type="EMBL" id="JAUHPX010000001">
    <property type="protein sequence ID" value="MDN4487062.1"/>
    <property type="molecule type" value="Genomic_DNA"/>
</dbReference>
<evidence type="ECO:0000313" key="3">
    <source>
        <dbReference type="Proteomes" id="UP001172737"/>
    </source>
</evidence>
<proteinExistence type="predicted"/>
<dbReference type="Proteomes" id="UP001172737">
    <property type="component" value="Unassembled WGS sequence"/>
</dbReference>
<keyword evidence="3" id="KW-1185">Reference proteome</keyword>
<dbReference type="Pfam" id="PF20058">
    <property type="entry name" value="DUF6457"/>
    <property type="match status" value="1"/>
</dbReference>
<feature type="domain" description="DUF6457" evidence="1">
    <location>
        <begin position="3"/>
        <end position="82"/>
    </location>
</feature>
<accession>A0AAW7M1S5</accession>
<protein>
    <submittedName>
        <fullName evidence="2">DUF6457 domain-containing protein</fullName>
    </submittedName>
</protein>
<dbReference type="InterPro" id="IPR045598">
    <property type="entry name" value="DUF6457"/>
</dbReference>
<dbReference type="RefSeq" id="WP_301120250.1">
    <property type="nucleotide sequence ID" value="NZ_JAUHPX010000001.1"/>
</dbReference>
<reference evidence="2" key="1">
    <citation type="submission" date="2023-06" db="EMBL/GenBank/DDBJ databases">
        <title>Sysu t00039.</title>
        <authorList>
            <person name="Gao L."/>
            <person name="Fang B.-Z."/>
            <person name="Li W.-J."/>
        </authorList>
    </citation>
    <scope>NUCLEOTIDE SEQUENCE</scope>
    <source>
        <strain evidence="2">SYSU T00039</strain>
    </source>
</reference>
<gene>
    <name evidence="2" type="ORF">QQX10_02660</name>
</gene>
<comment type="caution">
    <text evidence="2">The sequence shown here is derived from an EMBL/GenBank/DDBJ whole genome shotgun (WGS) entry which is preliminary data.</text>
</comment>
<dbReference type="AlphaFoldDB" id="A0AAW7M1S5"/>